<dbReference type="InterPro" id="IPR000615">
    <property type="entry name" value="Bestrophin"/>
</dbReference>
<protein>
    <recommendedName>
        <fullName evidence="6">Bestrophin homolog</fullName>
    </recommendedName>
</protein>
<feature type="region of interest" description="Disordered" evidence="7">
    <location>
        <begin position="455"/>
        <end position="480"/>
    </location>
</feature>
<dbReference type="Pfam" id="PF01062">
    <property type="entry name" value="Bestrophin"/>
    <property type="match status" value="1"/>
</dbReference>
<dbReference type="GO" id="GO:0005886">
    <property type="term" value="C:plasma membrane"/>
    <property type="evidence" value="ECO:0007669"/>
    <property type="project" value="UniProtKB-SubCell"/>
</dbReference>
<dbReference type="EMBL" id="JAHLQT010021789">
    <property type="protein sequence ID" value="KAG7167302.1"/>
    <property type="molecule type" value="Genomic_DNA"/>
</dbReference>
<keyword evidence="6" id="KW-1003">Cell membrane</keyword>
<feature type="transmembrane region" description="Helical" evidence="6">
    <location>
        <begin position="65"/>
        <end position="84"/>
    </location>
</feature>
<dbReference type="Proteomes" id="UP000747542">
    <property type="component" value="Unassembled WGS sequence"/>
</dbReference>
<proteinExistence type="inferred from homology"/>
<keyword evidence="6" id="KW-0813">Transport</keyword>
<keyword evidence="4 6" id="KW-0472">Membrane</keyword>
<dbReference type="AlphaFoldDB" id="A0A8J5MXR4"/>
<keyword evidence="6" id="KW-0406">Ion transport</keyword>
<feature type="transmembrane region" description="Helical" evidence="6">
    <location>
        <begin position="263"/>
        <end position="280"/>
    </location>
</feature>
<feature type="non-terminal residue" evidence="8">
    <location>
        <position position="632"/>
    </location>
</feature>
<comment type="function">
    <text evidence="6">Forms chloride channels.</text>
</comment>
<feature type="region of interest" description="Disordered" evidence="7">
    <location>
        <begin position="604"/>
        <end position="632"/>
    </location>
</feature>
<feature type="region of interest" description="Disordered" evidence="7">
    <location>
        <begin position="495"/>
        <end position="570"/>
    </location>
</feature>
<organism evidence="8 9">
    <name type="scientific">Homarus americanus</name>
    <name type="common">American lobster</name>
    <dbReference type="NCBI Taxonomy" id="6706"/>
    <lineage>
        <taxon>Eukaryota</taxon>
        <taxon>Metazoa</taxon>
        <taxon>Ecdysozoa</taxon>
        <taxon>Arthropoda</taxon>
        <taxon>Crustacea</taxon>
        <taxon>Multicrustacea</taxon>
        <taxon>Malacostraca</taxon>
        <taxon>Eumalacostraca</taxon>
        <taxon>Eucarida</taxon>
        <taxon>Decapoda</taxon>
        <taxon>Pleocyemata</taxon>
        <taxon>Astacidea</taxon>
        <taxon>Nephropoidea</taxon>
        <taxon>Nephropidae</taxon>
        <taxon>Homarus</taxon>
    </lineage>
</organism>
<evidence type="ECO:0000256" key="4">
    <source>
        <dbReference type="ARBA" id="ARBA00023136"/>
    </source>
</evidence>
<evidence type="ECO:0000313" key="8">
    <source>
        <dbReference type="EMBL" id="KAG7167302.1"/>
    </source>
</evidence>
<sequence>RHTVTVHPQRHVVTVHPQRNVVTPSLSIPSVTSSPRHCPSPASRRHCLSWTFEHLSLYCDYFRNLIPISFVLGFYVTVVVQRWWEQYLCIPWPDDFAMVCASYIRGKQGTPRALRATLIRYVNLASLLTFAKISPKVQKKFPTYKEILEAGYLTAHEMRILEQQKGRTSVPLVLLPIMWSCKMVESATTSGYVRDNFGLKFLLEELIKLRNMNGMLLRWNDMSIPLVYTQVVTMAVYSFFFFSVLGRQFLDPQQKYTNRTIDFFIPIFTLLQFFFYMGWLKVAESLVNPFGEDDDDFDLDLILERHLKMSYLMGDVTPSEDPLSFDDSSFDKAIPGLVPGAMDDLGRLHDLGRDELNRANHHRGDLGREDLNKMKNNCRSDHGRDEHDQRRGMHFQGNLGWRDKGRSDLKPSNLGGMPAECSRSAGSDLDTVIMSPDPPQQDKFNFVWEEMDLSAPHDSPKKTRDLANTLNDPHTGSGIRGEEVELGTSYQVHTNQGRTSPYLANQDHGHQTHGNQGHANANQGRVSPYPINNQGLGNQEHSTLRSVSPYLGNQDHDNQSHGNQISTNPAITNANHTAQSYGNQSNGNQVQSNMVIANQGNGNQVLSSRQRQQNTRESESNVDGIENPMYTE</sequence>
<keyword evidence="3 6" id="KW-1133">Transmembrane helix</keyword>
<feature type="compositionally biased region" description="Polar residues" evidence="7">
    <location>
        <begin position="560"/>
        <end position="570"/>
    </location>
</feature>
<feature type="compositionally biased region" description="Polar residues" evidence="7">
    <location>
        <begin position="512"/>
        <end position="546"/>
    </location>
</feature>
<dbReference type="GO" id="GO:0005254">
    <property type="term" value="F:chloride channel activity"/>
    <property type="evidence" value="ECO:0007669"/>
    <property type="project" value="UniProtKB-KW"/>
</dbReference>
<keyword evidence="6" id="KW-0869">Chloride channel</keyword>
<keyword evidence="2 6" id="KW-0812">Transmembrane</keyword>
<evidence type="ECO:0000256" key="7">
    <source>
        <dbReference type="SAM" id="MobiDB-lite"/>
    </source>
</evidence>
<evidence type="ECO:0000256" key="3">
    <source>
        <dbReference type="ARBA" id="ARBA00022989"/>
    </source>
</evidence>
<comment type="similarity">
    <text evidence="5 6">Belongs to the anion channel-forming bestrophin (TC 1.A.46) family. Calcium-sensitive chloride channel subfamily.</text>
</comment>
<name>A0A8J5MXR4_HOMAM</name>
<accession>A0A8J5MXR4</accession>
<dbReference type="GO" id="GO:0034707">
    <property type="term" value="C:chloride channel complex"/>
    <property type="evidence" value="ECO:0007669"/>
    <property type="project" value="UniProtKB-KW"/>
</dbReference>
<evidence type="ECO:0000256" key="6">
    <source>
        <dbReference type="RuleBase" id="RU363126"/>
    </source>
</evidence>
<keyword evidence="6" id="KW-0868">Chloride</keyword>
<feature type="compositionally biased region" description="Polar residues" evidence="7">
    <location>
        <begin position="604"/>
        <end position="613"/>
    </location>
</feature>
<feature type="transmembrane region" description="Helical" evidence="6">
    <location>
        <begin position="222"/>
        <end position="242"/>
    </location>
</feature>
<evidence type="ECO:0000256" key="1">
    <source>
        <dbReference type="ARBA" id="ARBA00004370"/>
    </source>
</evidence>
<comment type="subcellular location">
    <subcellularLocation>
        <location evidence="6">Cell membrane</location>
        <topology evidence="6">Multi-pass membrane protein</topology>
    </subcellularLocation>
    <subcellularLocation>
        <location evidence="1">Membrane</location>
    </subcellularLocation>
</comment>
<reference evidence="8" key="1">
    <citation type="journal article" date="2021" name="Sci. Adv.">
        <title>The American lobster genome reveals insights on longevity, neural, and immune adaptations.</title>
        <authorList>
            <person name="Polinski J.M."/>
            <person name="Zimin A.V."/>
            <person name="Clark K.F."/>
            <person name="Kohn A.B."/>
            <person name="Sadowski N."/>
            <person name="Timp W."/>
            <person name="Ptitsyn A."/>
            <person name="Khanna P."/>
            <person name="Romanova D.Y."/>
            <person name="Williams P."/>
            <person name="Greenwood S.J."/>
            <person name="Moroz L.L."/>
            <person name="Walt D.R."/>
            <person name="Bodnar A.G."/>
        </authorList>
    </citation>
    <scope>NUCLEOTIDE SEQUENCE</scope>
    <source>
        <strain evidence="8">GMGI-L3</strain>
    </source>
</reference>
<dbReference type="InterPro" id="IPR021134">
    <property type="entry name" value="Bestrophin-like"/>
</dbReference>
<comment type="caution">
    <text evidence="8">The sequence shown here is derived from an EMBL/GenBank/DDBJ whole genome shotgun (WGS) entry which is preliminary data.</text>
</comment>
<evidence type="ECO:0000256" key="2">
    <source>
        <dbReference type="ARBA" id="ARBA00022692"/>
    </source>
</evidence>
<keyword evidence="9" id="KW-1185">Reference proteome</keyword>
<evidence type="ECO:0000313" key="9">
    <source>
        <dbReference type="Proteomes" id="UP000747542"/>
    </source>
</evidence>
<keyword evidence="6" id="KW-0407">Ion channel</keyword>
<dbReference type="PANTHER" id="PTHR10736">
    <property type="entry name" value="BESTROPHIN"/>
    <property type="match status" value="1"/>
</dbReference>
<evidence type="ECO:0000256" key="5">
    <source>
        <dbReference type="ARBA" id="ARBA00034769"/>
    </source>
</evidence>
<gene>
    <name evidence="8" type="primary">Best2-L4</name>
    <name evidence="8" type="ORF">Hamer_G023232</name>
</gene>